<evidence type="ECO:0000313" key="2">
    <source>
        <dbReference type="Proteomes" id="UP000190831"/>
    </source>
</evidence>
<dbReference type="EMBL" id="LT598488">
    <property type="protein sequence ID" value="SCW01967.1"/>
    <property type="molecule type" value="Genomic_DNA"/>
</dbReference>
<protein>
    <submittedName>
        <fullName evidence="1">LAFE_0E11210g1_1</fullName>
    </submittedName>
</protein>
<reference evidence="2" key="1">
    <citation type="submission" date="2016-03" db="EMBL/GenBank/DDBJ databases">
        <authorList>
            <person name="Devillers H."/>
        </authorList>
    </citation>
    <scope>NUCLEOTIDE SEQUENCE [LARGE SCALE GENOMIC DNA]</scope>
</reference>
<organism evidence="1 2">
    <name type="scientific">Lachancea fermentati</name>
    <name type="common">Zygosaccharomyces fermentati</name>
    <dbReference type="NCBI Taxonomy" id="4955"/>
    <lineage>
        <taxon>Eukaryota</taxon>
        <taxon>Fungi</taxon>
        <taxon>Dikarya</taxon>
        <taxon>Ascomycota</taxon>
        <taxon>Saccharomycotina</taxon>
        <taxon>Saccharomycetes</taxon>
        <taxon>Saccharomycetales</taxon>
        <taxon>Saccharomycetaceae</taxon>
        <taxon>Lachancea</taxon>
    </lineage>
</organism>
<name>A0A1G4MDK5_LACFM</name>
<evidence type="ECO:0000313" key="1">
    <source>
        <dbReference type="EMBL" id="SCW01967.1"/>
    </source>
</evidence>
<dbReference type="AlphaFoldDB" id="A0A1G4MDK5"/>
<proteinExistence type="predicted"/>
<gene>
    <name evidence="1" type="ORF">LAFE_0E11210G</name>
</gene>
<sequence length="150" mass="16131">MVLAAGARPGTGRACAHASLLACDNAVAFARPLCVRASAAIRGTRAIRPCIRPRAPSRPRRLADRAALSHAQGTPTHTNRRHVSCPVACALSGLRSRSAHAAQIRACPAAERTTQVAELLQAPRPLSRWRWACAWILKQGKGFFFFCLTA</sequence>
<accession>A0A1G4MDK5</accession>
<keyword evidence="2" id="KW-1185">Reference proteome</keyword>
<dbReference type="Proteomes" id="UP000190831">
    <property type="component" value="Chromosome E"/>
</dbReference>